<dbReference type="EnsemblMetazoa" id="PPA31644.1">
    <property type="protein sequence ID" value="PPA31644.1"/>
    <property type="gene ID" value="WBGene00204508"/>
</dbReference>
<evidence type="ECO:0000313" key="2">
    <source>
        <dbReference type="Proteomes" id="UP000005239"/>
    </source>
</evidence>
<name>A0A2A6CLR7_PRIPA</name>
<dbReference type="AlphaFoldDB" id="A0A2A6CLR7"/>
<reference evidence="2" key="1">
    <citation type="journal article" date="2008" name="Nat. Genet.">
        <title>The Pristionchus pacificus genome provides a unique perspective on nematode lifestyle and parasitism.</title>
        <authorList>
            <person name="Dieterich C."/>
            <person name="Clifton S.W."/>
            <person name="Schuster L.N."/>
            <person name="Chinwalla A."/>
            <person name="Delehaunty K."/>
            <person name="Dinkelacker I."/>
            <person name="Fulton L."/>
            <person name="Fulton R."/>
            <person name="Godfrey J."/>
            <person name="Minx P."/>
            <person name="Mitreva M."/>
            <person name="Roeseler W."/>
            <person name="Tian H."/>
            <person name="Witte H."/>
            <person name="Yang S.P."/>
            <person name="Wilson R.K."/>
            <person name="Sommer R.J."/>
        </authorList>
    </citation>
    <scope>NUCLEOTIDE SEQUENCE [LARGE SCALE GENOMIC DNA]</scope>
    <source>
        <strain evidence="2">PS312</strain>
    </source>
</reference>
<accession>A0A8R1UN78</accession>
<evidence type="ECO:0000313" key="1">
    <source>
        <dbReference type="EnsemblMetazoa" id="PPA31644.1"/>
    </source>
</evidence>
<organism evidence="1 2">
    <name type="scientific">Pristionchus pacificus</name>
    <name type="common">Parasitic nematode worm</name>
    <dbReference type="NCBI Taxonomy" id="54126"/>
    <lineage>
        <taxon>Eukaryota</taxon>
        <taxon>Metazoa</taxon>
        <taxon>Ecdysozoa</taxon>
        <taxon>Nematoda</taxon>
        <taxon>Chromadorea</taxon>
        <taxon>Rhabditida</taxon>
        <taxon>Rhabditina</taxon>
        <taxon>Diplogasteromorpha</taxon>
        <taxon>Diplogasteroidea</taxon>
        <taxon>Neodiplogasteridae</taxon>
        <taxon>Pristionchus</taxon>
    </lineage>
</organism>
<accession>A0A2A6CLR7</accession>
<dbReference type="Proteomes" id="UP000005239">
    <property type="component" value="Unassembled WGS sequence"/>
</dbReference>
<sequence length="141" mass="15643">MSDRCCFGLVPITIGARILTCISILCSTGSLMYVLRPMTTTLLPWFRLGTIVLNVSEIGAAVLVFMACRNRSANKILPMLFYCVPLSTHLVGVRIRHQHHRSHLPLRNTSPIPNIDSSFVIAANLVHNRILEMLSSSENGK</sequence>
<reference evidence="1" key="2">
    <citation type="submission" date="2022-06" db="UniProtKB">
        <authorList>
            <consortium name="EnsemblMetazoa"/>
        </authorList>
    </citation>
    <scope>IDENTIFICATION</scope>
    <source>
        <strain evidence="1">PS312</strain>
    </source>
</reference>
<keyword evidence="2" id="KW-1185">Reference proteome</keyword>
<gene>
    <name evidence="1" type="primary">WBGene00204508</name>
</gene>
<protein>
    <submittedName>
        <fullName evidence="1">Uncharacterized protein</fullName>
    </submittedName>
</protein>
<proteinExistence type="predicted"/>